<reference evidence="3" key="1">
    <citation type="submission" date="2015-06" db="EMBL/GenBank/DDBJ databases">
        <authorList>
            <person name="Joergensen T."/>
        </authorList>
    </citation>
    <scope>NUCLEOTIDE SEQUENCE</scope>
    <source>
        <plasmid evidence="3">pRGFK0783</plasmid>
    </source>
</reference>
<feature type="transmembrane region" description="Helical" evidence="2">
    <location>
        <begin position="22"/>
        <end position="42"/>
    </location>
</feature>
<dbReference type="AlphaFoldDB" id="A0A0H5QJ43"/>
<sequence length="82" mass="8627">MKLLTTSGFAGGGVLLGSLTSSVWPCICLGILVVVFLGWVIVDDKRPERLAMALRGTPESHCNTESNLSPPPHPPDDAPLSS</sequence>
<proteinExistence type="predicted"/>
<keyword evidence="2" id="KW-0472">Membrane</keyword>
<evidence type="ECO:0000256" key="1">
    <source>
        <dbReference type="SAM" id="MobiDB-lite"/>
    </source>
</evidence>
<feature type="region of interest" description="Disordered" evidence="1">
    <location>
        <begin position="58"/>
        <end position="82"/>
    </location>
</feature>
<name>A0A0H5QJ43_9ZZZZ</name>
<accession>A0A0H5QJ43</accession>
<geneLocation type="plasmid" evidence="3">
    <name>pRGFK0783</name>
</geneLocation>
<keyword evidence="2" id="KW-1133">Transmembrane helix</keyword>
<keyword evidence="2" id="KW-0812">Transmembrane</keyword>
<evidence type="ECO:0000256" key="2">
    <source>
        <dbReference type="SAM" id="Phobius"/>
    </source>
</evidence>
<reference evidence="3" key="2">
    <citation type="submission" date="2015-07" db="EMBL/GenBank/DDBJ databases">
        <title>Plasmids, circular viruses and viroids from rat gut.</title>
        <authorList>
            <person name="Jorgensen T.J."/>
            <person name="Hansen M.A."/>
            <person name="Xu Z."/>
            <person name="Tabak M.A."/>
            <person name="Sorensen S.J."/>
            <person name="Hansen L.H."/>
        </authorList>
    </citation>
    <scope>NUCLEOTIDE SEQUENCE</scope>
    <source>
        <plasmid evidence="3">pRGFK0783</plasmid>
    </source>
</reference>
<organism evidence="3">
    <name type="scientific">uncultured prokaryote</name>
    <dbReference type="NCBI Taxonomy" id="198431"/>
    <lineage>
        <taxon>unclassified sequences</taxon>
        <taxon>environmental samples</taxon>
    </lineage>
</organism>
<evidence type="ECO:0000313" key="3">
    <source>
        <dbReference type="EMBL" id="CRY95822.1"/>
    </source>
</evidence>
<keyword evidence="3" id="KW-0614">Plasmid</keyword>
<protein>
    <submittedName>
        <fullName evidence="3">Uncharacterized protein</fullName>
    </submittedName>
</protein>
<dbReference type="EMBL" id="LN853392">
    <property type="protein sequence ID" value="CRY95822.1"/>
    <property type="molecule type" value="Genomic_DNA"/>
</dbReference>